<keyword evidence="8" id="KW-1185">Reference proteome</keyword>
<dbReference type="GO" id="GO:0020037">
    <property type="term" value="F:heme binding"/>
    <property type="evidence" value="ECO:0007669"/>
    <property type="project" value="InterPro"/>
</dbReference>
<feature type="domain" description="Cytochrome c" evidence="6">
    <location>
        <begin position="70"/>
        <end position="155"/>
    </location>
</feature>
<evidence type="ECO:0000256" key="5">
    <source>
        <dbReference type="SAM" id="MobiDB-lite"/>
    </source>
</evidence>
<dbReference type="EMBL" id="FOZL01000001">
    <property type="protein sequence ID" value="SFS02191.1"/>
    <property type="molecule type" value="Genomic_DNA"/>
</dbReference>
<feature type="compositionally biased region" description="Low complexity" evidence="5">
    <location>
        <begin position="214"/>
        <end position="239"/>
    </location>
</feature>
<reference evidence="7 8" key="1">
    <citation type="submission" date="2016-10" db="EMBL/GenBank/DDBJ databases">
        <authorList>
            <person name="de Groot N.N."/>
        </authorList>
    </citation>
    <scope>NUCLEOTIDE SEQUENCE [LARGE SCALE GENOMIC DNA]</scope>
    <source>
        <strain evidence="7 8">DSM 21001</strain>
    </source>
</reference>
<feature type="region of interest" description="Disordered" evidence="5">
    <location>
        <begin position="194"/>
        <end position="239"/>
    </location>
</feature>
<evidence type="ECO:0000256" key="3">
    <source>
        <dbReference type="ARBA" id="ARBA00023004"/>
    </source>
</evidence>
<dbReference type="Proteomes" id="UP000199024">
    <property type="component" value="Unassembled WGS sequence"/>
</dbReference>
<keyword evidence="1 4" id="KW-0349">Heme</keyword>
<sequence length="239" mass="25544">MFSVGCRQDMHDQPKFVPQRGTSFFADGRSARPQVENTVARGQLHADTYFYTGMVDGKEGNALPFPVTTELIARGQERYNVYCTPCHSRVGNGAGMIVQRGYRPAGNFHTARMEAMPLGHFFDVMTNGYGAMPDYSAQLTPADRWAVVAYIKALQLSQNAKPSDVAVGAKVEPLGKISTDEGFPEGFAEDWGLPSTAVYGTPNNQDNGIPGQGASTTSATPKPATRPAPAAAPAVAAQQ</sequence>
<dbReference type="STRING" id="474950.SAMN05421771_0658"/>
<dbReference type="GO" id="GO:0046872">
    <property type="term" value="F:metal ion binding"/>
    <property type="evidence" value="ECO:0007669"/>
    <property type="project" value="UniProtKB-KW"/>
</dbReference>
<evidence type="ECO:0000313" key="7">
    <source>
        <dbReference type="EMBL" id="SFS02191.1"/>
    </source>
</evidence>
<keyword evidence="2 4" id="KW-0479">Metal-binding</keyword>
<name>A0A1I6LFE0_9BACT</name>
<dbReference type="PROSITE" id="PS51007">
    <property type="entry name" value="CYTC"/>
    <property type="match status" value="1"/>
</dbReference>
<dbReference type="PANTHER" id="PTHR40394:SF2">
    <property type="entry name" value="QUINOL:CYTOCHROME C OXIDOREDUCTASE MEMBRANE PROTEIN"/>
    <property type="match status" value="1"/>
</dbReference>
<evidence type="ECO:0000256" key="4">
    <source>
        <dbReference type="PROSITE-ProRule" id="PRU00433"/>
    </source>
</evidence>
<dbReference type="GO" id="GO:0009055">
    <property type="term" value="F:electron transfer activity"/>
    <property type="evidence" value="ECO:0007669"/>
    <property type="project" value="InterPro"/>
</dbReference>
<dbReference type="InterPro" id="IPR036909">
    <property type="entry name" value="Cyt_c-like_dom_sf"/>
</dbReference>
<dbReference type="InterPro" id="IPR009056">
    <property type="entry name" value="Cyt_c-like_dom"/>
</dbReference>
<proteinExistence type="predicted"/>
<evidence type="ECO:0000256" key="1">
    <source>
        <dbReference type="ARBA" id="ARBA00022617"/>
    </source>
</evidence>
<evidence type="ECO:0000259" key="6">
    <source>
        <dbReference type="PROSITE" id="PS51007"/>
    </source>
</evidence>
<gene>
    <name evidence="7" type="ORF">SAMN05421771_0658</name>
</gene>
<dbReference type="Gene3D" id="1.10.760.10">
    <property type="entry name" value="Cytochrome c-like domain"/>
    <property type="match status" value="1"/>
</dbReference>
<protein>
    <submittedName>
        <fullName evidence="7">Cytochrome C oxidase, cbb3-type, subunit III</fullName>
    </submittedName>
</protein>
<organism evidence="7 8">
    <name type="scientific">Granulicella pectinivorans</name>
    <dbReference type="NCBI Taxonomy" id="474950"/>
    <lineage>
        <taxon>Bacteria</taxon>
        <taxon>Pseudomonadati</taxon>
        <taxon>Acidobacteriota</taxon>
        <taxon>Terriglobia</taxon>
        <taxon>Terriglobales</taxon>
        <taxon>Acidobacteriaceae</taxon>
        <taxon>Granulicella</taxon>
    </lineage>
</organism>
<dbReference type="Pfam" id="PF13442">
    <property type="entry name" value="Cytochrome_CBB3"/>
    <property type="match status" value="1"/>
</dbReference>
<dbReference type="PANTHER" id="PTHR40394">
    <property type="entry name" value="LIPOPROTEIN-RELATED"/>
    <property type="match status" value="1"/>
</dbReference>
<evidence type="ECO:0000313" key="8">
    <source>
        <dbReference type="Proteomes" id="UP000199024"/>
    </source>
</evidence>
<dbReference type="SUPFAM" id="SSF46626">
    <property type="entry name" value="Cytochrome c"/>
    <property type="match status" value="1"/>
</dbReference>
<dbReference type="AlphaFoldDB" id="A0A1I6LFE0"/>
<keyword evidence="3 4" id="KW-0408">Iron</keyword>
<evidence type="ECO:0000256" key="2">
    <source>
        <dbReference type="ARBA" id="ARBA00022723"/>
    </source>
</evidence>
<accession>A0A1I6LFE0</accession>